<name>A0A090X1V3_9FLAO</name>
<dbReference type="SUPFAM" id="SSF49785">
    <property type="entry name" value="Galactose-binding domain-like"/>
    <property type="match status" value="1"/>
</dbReference>
<evidence type="ECO:0000313" key="3">
    <source>
        <dbReference type="EMBL" id="GAL82034.1"/>
    </source>
</evidence>
<feature type="chain" id="PRO_5001866478" description="Lyase N-terminal domain-containing protein" evidence="1">
    <location>
        <begin position="22"/>
        <end position="91"/>
    </location>
</feature>
<comment type="caution">
    <text evidence="3">The sequence shown here is derived from an EMBL/GenBank/DDBJ whole genome shotgun (WGS) entry which is preliminary data.</text>
</comment>
<evidence type="ECO:0000313" key="4">
    <source>
        <dbReference type="Proteomes" id="UP000029643"/>
    </source>
</evidence>
<keyword evidence="1" id="KW-0732">Signal</keyword>
<dbReference type="InterPro" id="IPR015176">
    <property type="entry name" value="Lyase_N"/>
</dbReference>
<feature type="signal peptide" evidence="1">
    <location>
        <begin position="1"/>
        <end position="21"/>
    </location>
</feature>
<feature type="domain" description="Lyase N-terminal" evidence="2">
    <location>
        <begin position="26"/>
        <end position="76"/>
    </location>
</feature>
<reference evidence="3 4" key="1">
    <citation type="journal article" date="2014" name="Genome Announc.">
        <title>Draft Genome Sequences of Marine Flavobacterium Algibacter lectus Strains SS8 and NR4.</title>
        <authorList>
            <person name="Takatani N."/>
            <person name="Nakanishi M."/>
            <person name="Meirelles P."/>
            <person name="Mino S."/>
            <person name="Suda W."/>
            <person name="Oshima K."/>
            <person name="Hattori M."/>
            <person name="Ohkuma M."/>
            <person name="Hosokawa M."/>
            <person name="Miyashita K."/>
            <person name="Thompson F.L."/>
            <person name="Niwa A."/>
            <person name="Sawabe T."/>
            <person name="Sawabe T."/>
        </authorList>
    </citation>
    <scope>NUCLEOTIDE SEQUENCE [LARGE SCALE GENOMIC DNA]</scope>
    <source>
        <strain evidence="4">JCM19274</strain>
    </source>
</reference>
<dbReference type="EMBL" id="BBNU01000021">
    <property type="protein sequence ID" value="GAL82034.1"/>
    <property type="molecule type" value="Genomic_DNA"/>
</dbReference>
<organism evidence="3 4">
    <name type="scientific">Algibacter lectus</name>
    <dbReference type="NCBI Taxonomy" id="221126"/>
    <lineage>
        <taxon>Bacteria</taxon>
        <taxon>Pseudomonadati</taxon>
        <taxon>Bacteroidota</taxon>
        <taxon>Flavobacteriia</taxon>
        <taxon>Flavobacteriales</taxon>
        <taxon>Flavobacteriaceae</taxon>
        <taxon>Algibacter</taxon>
    </lineage>
</organism>
<dbReference type="InterPro" id="IPR008979">
    <property type="entry name" value="Galactose-bd-like_sf"/>
</dbReference>
<dbReference type="AlphaFoldDB" id="A0A090X1V3"/>
<accession>A0A090X1V3</accession>
<dbReference type="Gene3D" id="2.60.120.430">
    <property type="entry name" value="Galactose-binding lectin"/>
    <property type="match status" value="1"/>
</dbReference>
<dbReference type="Pfam" id="PF09092">
    <property type="entry name" value="Lyase_N"/>
    <property type="match status" value="1"/>
</dbReference>
<evidence type="ECO:0000259" key="2">
    <source>
        <dbReference type="Pfam" id="PF09092"/>
    </source>
</evidence>
<dbReference type="Proteomes" id="UP000029643">
    <property type="component" value="Unassembled WGS sequence"/>
</dbReference>
<gene>
    <name evidence="3" type="ORF">JCM19274_2745</name>
</gene>
<sequence>MKKTFLIIFIFILNHFLSAQNTSTHESFEENIPKGISATGGNLELDSKRIKDGNYSLKWNWVSNDTLVFKTSIGYHPQRPPLTLPVMIKNN</sequence>
<evidence type="ECO:0000256" key="1">
    <source>
        <dbReference type="SAM" id="SignalP"/>
    </source>
</evidence>
<dbReference type="RefSeq" id="WP_042500542.1">
    <property type="nucleotide sequence ID" value="NZ_BBNU01000021.1"/>
</dbReference>
<protein>
    <recommendedName>
        <fullName evidence="2">Lyase N-terminal domain-containing protein</fullName>
    </recommendedName>
</protein>
<proteinExistence type="predicted"/>